<organism evidence="2 3">
    <name type="scientific">Lentibacillus cibarius</name>
    <dbReference type="NCBI Taxonomy" id="2583219"/>
    <lineage>
        <taxon>Bacteria</taxon>
        <taxon>Bacillati</taxon>
        <taxon>Bacillota</taxon>
        <taxon>Bacilli</taxon>
        <taxon>Bacillales</taxon>
        <taxon>Bacillaceae</taxon>
        <taxon>Lentibacillus</taxon>
    </lineage>
</organism>
<evidence type="ECO:0000313" key="2">
    <source>
        <dbReference type="EMBL" id="TMN20828.1"/>
    </source>
</evidence>
<feature type="region of interest" description="Disordered" evidence="1">
    <location>
        <begin position="320"/>
        <end position="347"/>
    </location>
</feature>
<dbReference type="GO" id="GO:0003677">
    <property type="term" value="F:DNA binding"/>
    <property type="evidence" value="ECO:0007669"/>
    <property type="project" value="InterPro"/>
</dbReference>
<protein>
    <submittedName>
        <fullName evidence="2">Recombinase RecT</fullName>
    </submittedName>
</protein>
<feature type="compositionally biased region" description="Polar residues" evidence="1">
    <location>
        <begin position="331"/>
        <end position="347"/>
    </location>
</feature>
<feature type="compositionally biased region" description="Basic and acidic residues" evidence="1">
    <location>
        <begin position="224"/>
        <end position="235"/>
    </location>
</feature>
<dbReference type="EMBL" id="VCIA01000001">
    <property type="protein sequence ID" value="TMN20828.1"/>
    <property type="molecule type" value="Genomic_DNA"/>
</dbReference>
<feature type="region of interest" description="Disordered" evidence="1">
    <location>
        <begin position="207"/>
        <end position="248"/>
    </location>
</feature>
<feature type="compositionally biased region" description="Polar residues" evidence="1">
    <location>
        <begin position="208"/>
        <end position="223"/>
    </location>
</feature>
<dbReference type="AlphaFoldDB" id="A0A5S3QG65"/>
<proteinExistence type="predicted"/>
<sequence>MNPKLLTKGAIKMEKAIQFTEKEKSLIWSRFIQPVNGSDEEAQHFIEMCENFGLNPLLGDVVFQRYETKRGAKTQFITTRDGLLRVATRQPGYVGPPNANVVKEGDDFEFLPSEGDVKHKFGTKRGKIIGAYAIMKHKKHHPVAVFVDFDEYYNANSGKVNSKYGNPNVWDTLPSAMIVKIAETFVLRRQFPLGGLYTQEEMGLEDNLQGTDNRSGQQPSQTQKGEKEQPKENTPSHEGTPAAKSVTSREMIVQSYAVKTSSSHKQYGLLTVKPKELDQTVNVLVRDKNLMEALKETAEGEVLNLAIYQENSFYFLHDIHTPSSEDKEGSDQQAESSPGEQPSMNADQSIHDTYSTIIQNVTTGEKNGAKFAKIAGEINGESTLMIARGEKEVQQAEQLEQGDQVTLALKKENGFWFLVEVMEDNQQAG</sequence>
<dbReference type="InterPro" id="IPR018330">
    <property type="entry name" value="RecT_fam"/>
</dbReference>
<gene>
    <name evidence="2" type="ORF">FFL34_00915</name>
</gene>
<reference evidence="2 3" key="1">
    <citation type="submission" date="2019-05" db="EMBL/GenBank/DDBJ databases">
        <title>Genomic analysis of Lentibacillus sp. NKC220-2.</title>
        <authorList>
            <person name="Oh Y.J."/>
        </authorList>
    </citation>
    <scope>NUCLEOTIDE SEQUENCE [LARGE SCALE GENOMIC DNA]</scope>
    <source>
        <strain evidence="2 3">NKC220-2</strain>
    </source>
</reference>
<accession>A0A5S3QG65</accession>
<dbReference type="OrthoDB" id="7889018at2"/>
<name>A0A5S3QG65_9BACI</name>
<evidence type="ECO:0000313" key="3">
    <source>
        <dbReference type="Proteomes" id="UP000306980"/>
    </source>
</evidence>
<dbReference type="Pfam" id="PF03837">
    <property type="entry name" value="RecT"/>
    <property type="match status" value="1"/>
</dbReference>
<dbReference type="GO" id="GO:0006259">
    <property type="term" value="P:DNA metabolic process"/>
    <property type="evidence" value="ECO:0007669"/>
    <property type="project" value="InterPro"/>
</dbReference>
<dbReference type="Proteomes" id="UP000306980">
    <property type="component" value="Unassembled WGS sequence"/>
</dbReference>
<feature type="compositionally biased region" description="Basic and acidic residues" evidence="1">
    <location>
        <begin position="320"/>
        <end position="330"/>
    </location>
</feature>
<evidence type="ECO:0000256" key="1">
    <source>
        <dbReference type="SAM" id="MobiDB-lite"/>
    </source>
</evidence>
<comment type="caution">
    <text evidence="2">The sequence shown here is derived from an EMBL/GenBank/DDBJ whole genome shotgun (WGS) entry which is preliminary data.</text>
</comment>